<dbReference type="GO" id="GO:0016740">
    <property type="term" value="F:transferase activity"/>
    <property type="evidence" value="ECO:0007669"/>
    <property type="project" value="UniProtKB-KW"/>
</dbReference>
<keyword evidence="2" id="KW-0808">Transferase</keyword>
<keyword evidence="3" id="KW-1185">Reference proteome</keyword>
<reference evidence="2 3" key="1">
    <citation type="submission" date="2020-07" db="EMBL/GenBank/DDBJ databases">
        <authorList>
            <person name="Sun Q."/>
        </authorList>
    </citation>
    <scope>NUCLEOTIDE SEQUENCE [LARGE SCALE GENOMIC DNA]</scope>
    <source>
        <strain evidence="2 3">MAH-1</strain>
    </source>
</reference>
<feature type="transmembrane region" description="Helical" evidence="1">
    <location>
        <begin position="35"/>
        <end position="54"/>
    </location>
</feature>
<keyword evidence="1" id="KW-0812">Transmembrane</keyword>
<dbReference type="Proteomes" id="UP000535020">
    <property type="component" value="Unassembled WGS sequence"/>
</dbReference>
<accession>A0A7Y8XZS0</accession>
<sequence>MENQNSSRRPIASRDSGWARKTAAALASAGLTPNFISVLSIVFAAVSLVAFVLWKDCGLSGFVAFPLAIIGIQGRLVMNLFDGMVAVEYGKKSAVGGLYNEVPDRVSDTLILIGAGYAVTDMQFGMTLAWVAVCLSVATAYIRTLGASLGTPHYFIGPMAKQHRMALLTLACVVALFYVPAIWYALIVMNVGLVVTCFRRLSKISNYLNTNFPVDNG</sequence>
<evidence type="ECO:0000313" key="2">
    <source>
        <dbReference type="EMBL" id="NYA69757.1"/>
    </source>
</evidence>
<evidence type="ECO:0000313" key="3">
    <source>
        <dbReference type="Proteomes" id="UP000535020"/>
    </source>
</evidence>
<comment type="caution">
    <text evidence="2">The sequence shown here is derived from an EMBL/GenBank/DDBJ whole genome shotgun (WGS) entry which is preliminary data.</text>
</comment>
<feature type="transmembrane region" description="Helical" evidence="1">
    <location>
        <begin position="165"/>
        <end position="186"/>
    </location>
</feature>
<dbReference type="EMBL" id="JACBJI010000001">
    <property type="protein sequence ID" value="NYA69757.1"/>
    <property type="molecule type" value="Genomic_DNA"/>
</dbReference>
<proteinExistence type="predicted"/>
<name>A0A7Y8XZS0_9FLAO</name>
<keyword evidence="1" id="KW-1133">Transmembrane helix</keyword>
<feature type="transmembrane region" description="Helical" evidence="1">
    <location>
        <begin position="61"/>
        <end position="81"/>
    </location>
</feature>
<dbReference type="AlphaFoldDB" id="A0A7Y8XZS0"/>
<keyword evidence="1" id="KW-0472">Membrane</keyword>
<dbReference type="RefSeq" id="WP_176004584.1">
    <property type="nucleotide sequence ID" value="NZ_JABWMI010000005.1"/>
</dbReference>
<dbReference type="Gene3D" id="1.20.120.1760">
    <property type="match status" value="1"/>
</dbReference>
<gene>
    <name evidence="2" type="ORF">HZF10_02410</name>
</gene>
<protein>
    <submittedName>
        <fullName evidence="2">CDP-alcohol phosphatidyltransferase family protein</fullName>
    </submittedName>
</protein>
<organism evidence="2 3">
    <name type="scientific">Flavobacterium agri</name>
    <dbReference type="NCBI Taxonomy" id="2743471"/>
    <lineage>
        <taxon>Bacteria</taxon>
        <taxon>Pseudomonadati</taxon>
        <taxon>Bacteroidota</taxon>
        <taxon>Flavobacteriia</taxon>
        <taxon>Flavobacteriales</taxon>
        <taxon>Flavobacteriaceae</taxon>
        <taxon>Flavobacterium</taxon>
    </lineage>
</organism>
<evidence type="ECO:0000256" key="1">
    <source>
        <dbReference type="SAM" id="Phobius"/>
    </source>
</evidence>
<feature type="transmembrane region" description="Helical" evidence="1">
    <location>
        <begin position="124"/>
        <end position="144"/>
    </location>
</feature>
<dbReference type="InterPro" id="IPR043130">
    <property type="entry name" value="CDP-OH_PTrfase_TM_dom"/>
</dbReference>